<dbReference type="Proteomes" id="UP001311915">
    <property type="component" value="Unassembled WGS sequence"/>
</dbReference>
<evidence type="ECO:0000313" key="2">
    <source>
        <dbReference type="Proteomes" id="UP001311915"/>
    </source>
</evidence>
<accession>A0AAV9LVM1</accession>
<proteinExistence type="predicted"/>
<evidence type="ECO:0000313" key="1">
    <source>
        <dbReference type="EMBL" id="KAK4729766.1"/>
    </source>
</evidence>
<reference evidence="1 2" key="1">
    <citation type="submission" date="2023-10" db="EMBL/GenBank/DDBJ databases">
        <title>Genome-Wide Identification Analysis in wild type Solanum Pinnatisectum Reveals Some Genes Defensing Phytophthora Infestans.</title>
        <authorList>
            <person name="Sun C."/>
        </authorList>
    </citation>
    <scope>NUCLEOTIDE SEQUENCE [LARGE SCALE GENOMIC DNA]</scope>
    <source>
        <strain evidence="1">LQN</strain>
        <tissue evidence="1">Leaf</tissue>
    </source>
</reference>
<dbReference type="EMBL" id="JAWPEI010000004">
    <property type="protein sequence ID" value="KAK4729766.1"/>
    <property type="molecule type" value="Genomic_DNA"/>
</dbReference>
<keyword evidence="2" id="KW-1185">Reference proteome</keyword>
<protein>
    <submittedName>
        <fullName evidence="1">Uncharacterized protein</fullName>
    </submittedName>
</protein>
<gene>
    <name evidence="1" type="ORF">R3W88_022754</name>
</gene>
<name>A0AAV9LVM1_9SOLN</name>
<sequence>MATLLGCPNIPKGVSFQGKEDLSCKRQGTIAKLNTFTIANEQSVSDSLYLCEPDASLPYVDNVHVESVDTLVDRIDDRIDSFSKIDLCPSSVDTRTLSDSSLSSDNCVDQFSCVFSSLIEGSCDVIKEPQFGDTNGNVDHLNRSASLSISFVEDPISCLAHRDHVLENTSKNDMCLFEDELACFNSPMVVDHSLFKYNILFEDDEITPNDVSSGVNHESSVVLDSYAFYSNPLWCEDCPPKDGNVFLEDKSTIVGKDHDVKEGGMCFPITSSSWCVQILNGMTNDFEPISIHAYENTLDEVDLRDTFLYYLFTYDDAHVFEWNTFLEEKCQLDNKGCT</sequence>
<comment type="caution">
    <text evidence="1">The sequence shown here is derived from an EMBL/GenBank/DDBJ whole genome shotgun (WGS) entry which is preliminary data.</text>
</comment>
<dbReference type="AlphaFoldDB" id="A0AAV9LVM1"/>
<organism evidence="1 2">
    <name type="scientific">Solanum pinnatisectum</name>
    <name type="common">tansyleaf nightshade</name>
    <dbReference type="NCBI Taxonomy" id="50273"/>
    <lineage>
        <taxon>Eukaryota</taxon>
        <taxon>Viridiplantae</taxon>
        <taxon>Streptophyta</taxon>
        <taxon>Embryophyta</taxon>
        <taxon>Tracheophyta</taxon>
        <taxon>Spermatophyta</taxon>
        <taxon>Magnoliopsida</taxon>
        <taxon>eudicotyledons</taxon>
        <taxon>Gunneridae</taxon>
        <taxon>Pentapetalae</taxon>
        <taxon>asterids</taxon>
        <taxon>lamiids</taxon>
        <taxon>Solanales</taxon>
        <taxon>Solanaceae</taxon>
        <taxon>Solanoideae</taxon>
        <taxon>Solaneae</taxon>
        <taxon>Solanum</taxon>
    </lineage>
</organism>